<dbReference type="PROSITE" id="PS50975">
    <property type="entry name" value="ATP_GRASP"/>
    <property type="match status" value="1"/>
</dbReference>
<protein>
    <submittedName>
        <fullName evidence="6">Possible phosphoribosylglycinamide formyltransferase</fullName>
    </submittedName>
</protein>
<evidence type="ECO:0000256" key="1">
    <source>
        <dbReference type="ARBA" id="ARBA00022598"/>
    </source>
</evidence>
<dbReference type="KEGG" id="tpp:TPASS_0695"/>
<dbReference type="InterPro" id="IPR041472">
    <property type="entry name" value="BL00235/CARNS1_N"/>
</dbReference>
<dbReference type="InterPro" id="IPR040570">
    <property type="entry name" value="LAL_C2"/>
</dbReference>
<dbReference type="PATRIC" id="fig|243276.5.peg.740"/>
<proteinExistence type="predicted"/>
<sequence>MKTILILGAGTMQAPALRAARELGLWVCAVDGNPHAPCAALADEFTPIDLADSAALVAHARAIRARRGLDAVFTAATDFSVSVAAVAEACALPGHRLEATKNATDKTRMRACFTRARLRCPRFTFLEPDSFAWDTPPGHARLCSHLHSAGLSFPLVVKPTDNMGARGCTLAQCKDTLINACAVARQFSRSGRVIIEEFIVGREFSLEGLIFDGTLYVTALADRHICFPPSFVEMGHTLPAALCTQDAQALIDTFHNGVRALGLTHGAVKGDLFLSTPSPTKTPSTAATPNPSAPYTPEAVLGEIAARLSGGFMSGWTVPYALGFDVTRAALHVALHGPSAAASAATASVAPPPTALTVLRTQLTTLSPLPEKSPYASAERAWISIPGVIHRIWGLADAQQIAYVKNVFVRMQEGAAVRFPRNNVEKCGNVLSQAPTRAQAIAAAETACRCIVLRLVPAHPATDAFLARKRSAESAASPALQDADSEYAASASHPFGQESIPDIVCDASGRFFTSEVACAPLVRTGLFLIPEPLVRADARDVQGRSIHALCTLALKVEPALEPALCFARSQNLAELWRALIRGGIQGLLYAFDSFQLS</sequence>
<evidence type="ECO:0000313" key="7">
    <source>
        <dbReference type="Proteomes" id="UP000001202"/>
    </source>
</evidence>
<feature type="domain" description="ATP-grasp" evidence="5">
    <location>
        <begin position="110"/>
        <end position="335"/>
    </location>
</feature>
<dbReference type="GO" id="GO:0005524">
    <property type="term" value="F:ATP binding"/>
    <property type="evidence" value="ECO:0007669"/>
    <property type="project" value="UniProtKB-UniRule"/>
</dbReference>
<organism evidence="6 7">
    <name type="scientific">Treponema pallidum subsp. pallidum (strain SS14)</name>
    <dbReference type="NCBI Taxonomy" id="455434"/>
    <lineage>
        <taxon>Bacteria</taxon>
        <taxon>Pseudomonadati</taxon>
        <taxon>Spirochaetota</taxon>
        <taxon>Spirochaetia</taxon>
        <taxon>Spirochaetales</taxon>
        <taxon>Treponemataceae</taxon>
        <taxon>Treponema</taxon>
    </lineage>
</organism>
<evidence type="ECO:0000256" key="4">
    <source>
        <dbReference type="PROSITE-ProRule" id="PRU00409"/>
    </source>
</evidence>
<dbReference type="GO" id="GO:0016874">
    <property type="term" value="F:ligase activity"/>
    <property type="evidence" value="ECO:0007669"/>
    <property type="project" value="UniProtKB-KW"/>
</dbReference>
<dbReference type="PANTHER" id="PTHR43585">
    <property type="entry name" value="FUMIPYRROLE BIOSYNTHESIS PROTEIN C"/>
    <property type="match status" value="1"/>
</dbReference>
<dbReference type="GO" id="GO:0046872">
    <property type="term" value="F:metal ion binding"/>
    <property type="evidence" value="ECO:0007669"/>
    <property type="project" value="InterPro"/>
</dbReference>
<name>A0A0H3BL47_TREPS</name>
<dbReference type="Gene3D" id="3.30.470.20">
    <property type="entry name" value="ATP-grasp fold, B domain"/>
    <property type="match status" value="1"/>
</dbReference>
<reference evidence="6 7" key="1">
    <citation type="journal article" date="2008" name="BMC Microbiol.">
        <title>Complete genome sequence of Treponema pallidum ssp. pallidum strain SS14 determined with oligonucleotide arrays.</title>
        <authorList>
            <person name="Matejkova P."/>
            <person name="Strouhal M."/>
            <person name="Smajs D."/>
            <person name="Norris S.J."/>
            <person name="Palzkill T."/>
            <person name="Petrosino J.F."/>
            <person name="Sodergren E."/>
            <person name="Norton J.E."/>
            <person name="Singh J."/>
            <person name="Richmond T.A."/>
            <person name="Molla M.N."/>
            <person name="Albert T.J."/>
            <person name="Weinstock G.M."/>
        </authorList>
    </citation>
    <scope>NUCLEOTIDE SEQUENCE [LARGE SCALE GENOMIC DNA]</scope>
    <source>
        <strain evidence="6 7">SS14</strain>
    </source>
</reference>
<keyword evidence="1" id="KW-0436">Ligase</keyword>
<dbReference type="AlphaFoldDB" id="A0A0H3BL47"/>
<dbReference type="PANTHER" id="PTHR43585:SF2">
    <property type="entry name" value="ATP-GRASP ENZYME FSQD"/>
    <property type="match status" value="1"/>
</dbReference>
<evidence type="ECO:0000313" key="6">
    <source>
        <dbReference type="EMBL" id="ACD71113.1"/>
    </source>
</evidence>
<evidence type="ECO:0000259" key="5">
    <source>
        <dbReference type="PROSITE" id="PS50975"/>
    </source>
</evidence>
<evidence type="ECO:0000256" key="3">
    <source>
        <dbReference type="ARBA" id="ARBA00022840"/>
    </source>
</evidence>
<dbReference type="Gene3D" id="3.30.1490.20">
    <property type="entry name" value="ATP-grasp fold, A domain"/>
    <property type="match status" value="1"/>
</dbReference>
<dbReference type="SUPFAM" id="SSF52440">
    <property type="entry name" value="PreATP-grasp domain"/>
    <property type="match status" value="1"/>
</dbReference>
<dbReference type="InterPro" id="IPR052032">
    <property type="entry name" value="ATP-dep_AA_Ligase"/>
</dbReference>
<dbReference type="Pfam" id="PF18603">
    <property type="entry name" value="LAL_C2"/>
    <property type="match status" value="1"/>
</dbReference>
<dbReference type="InterPro" id="IPR013815">
    <property type="entry name" value="ATP_grasp_subdomain_1"/>
</dbReference>
<dbReference type="Pfam" id="PF18130">
    <property type="entry name" value="ATPgrasp_N"/>
    <property type="match status" value="1"/>
</dbReference>
<dbReference type="SUPFAM" id="SSF56059">
    <property type="entry name" value="Glutathione synthetase ATP-binding domain-like"/>
    <property type="match status" value="1"/>
</dbReference>
<dbReference type="EMBL" id="CP000805">
    <property type="protein sequence ID" value="ACD71113.1"/>
    <property type="molecule type" value="Genomic_DNA"/>
</dbReference>
<dbReference type="InterPro" id="IPR011761">
    <property type="entry name" value="ATP-grasp"/>
</dbReference>
<keyword evidence="3 4" id="KW-0067">ATP-binding</keyword>
<dbReference type="GeneID" id="93876465"/>
<dbReference type="Gene3D" id="3.40.50.20">
    <property type="match status" value="1"/>
</dbReference>
<evidence type="ECO:0000256" key="2">
    <source>
        <dbReference type="ARBA" id="ARBA00022741"/>
    </source>
</evidence>
<gene>
    <name evidence="6" type="ordered locus">TPASS_0695</name>
</gene>
<dbReference type="Proteomes" id="UP000001202">
    <property type="component" value="Chromosome"/>
</dbReference>
<accession>A0A0H3BL47</accession>
<dbReference type="InterPro" id="IPR016185">
    <property type="entry name" value="PreATP-grasp_dom_sf"/>
</dbReference>
<dbReference type="RefSeq" id="WP_010882140.1">
    <property type="nucleotide sequence ID" value="NC_010741.1"/>
</dbReference>
<keyword evidence="2 4" id="KW-0547">Nucleotide-binding</keyword>
<dbReference type="Pfam" id="PF13535">
    <property type="entry name" value="ATP-grasp_4"/>
    <property type="match status" value="1"/>
</dbReference>